<evidence type="ECO:0000313" key="2">
    <source>
        <dbReference type="EMBL" id="RRT49106.1"/>
    </source>
</evidence>
<protein>
    <submittedName>
        <fullName evidence="2">Uncharacterized protein</fullName>
    </submittedName>
</protein>
<feature type="region of interest" description="Disordered" evidence="1">
    <location>
        <begin position="119"/>
        <end position="164"/>
    </location>
</feature>
<gene>
    <name evidence="2" type="ORF">B296_00035943</name>
</gene>
<comment type="caution">
    <text evidence="2">The sequence shown here is derived from an EMBL/GenBank/DDBJ whole genome shotgun (WGS) entry which is preliminary data.</text>
</comment>
<organism evidence="2 3">
    <name type="scientific">Ensete ventricosum</name>
    <name type="common">Abyssinian banana</name>
    <name type="synonym">Musa ensete</name>
    <dbReference type="NCBI Taxonomy" id="4639"/>
    <lineage>
        <taxon>Eukaryota</taxon>
        <taxon>Viridiplantae</taxon>
        <taxon>Streptophyta</taxon>
        <taxon>Embryophyta</taxon>
        <taxon>Tracheophyta</taxon>
        <taxon>Spermatophyta</taxon>
        <taxon>Magnoliopsida</taxon>
        <taxon>Liliopsida</taxon>
        <taxon>Zingiberales</taxon>
        <taxon>Musaceae</taxon>
        <taxon>Ensete</taxon>
    </lineage>
</organism>
<dbReference type="EMBL" id="AMZH03013534">
    <property type="protein sequence ID" value="RRT49106.1"/>
    <property type="molecule type" value="Genomic_DNA"/>
</dbReference>
<accession>A0A426YBN9</accession>
<feature type="compositionally biased region" description="Basic residues" evidence="1">
    <location>
        <begin position="134"/>
        <end position="153"/>
    </location>
</feature>
<proteinExistence type="predicted"/>
<dbReference type="AlphaFoldDB" id="A0A426YBN9"/>
<dbReference type="Proteomes" id="UP000287651">
    <property type="component" value="Unassembled WGS sequence"/>
</dbReference>
<feature type="region of interest" description="Disordered" evidence="1">
    <location>
        <begin position="21"/>
        <end position="71"/>
    </location>
</feature>
<reference evidence="2 3" key="1">
    <citation type="journal article" date="2014" name="Agronomy (Basel)">
        <title>A Draft Genome Sequence for Ensete ventricosum, the Drought-Tolerant Tree Against Hunger.</title>
        <authorList>
            <person name="Harrison J."/>
            <person name="Moore K.A."/>
            <person name="Paszkiewicz K."/>
            <person name="Jones T."/>
            <person name="Grant M."/>
            <person name="Ambacheew D."/>
            <person name="Muzemil S."/>
            <person name="Studholme D.J."/>
        </authorList>
    </citation>
    <scope>NUCLEOTIDE SEQUENCE [LARGE SCALE GENOMIC DNA]</scope>
</reference>
<evidence type="ECO:0000313" key="3">
    <source>
        <dbReference type="Proteomes" id="UP000287651"/>
    </source>
</evidence>
<name>A0A426YBN9_ENSVE</name>
<sequence>MVIIFRRVMSRFHLCITDADDPRNRIRHSNPTCIDRTDHMKRKRDMAFRPPTAHEKGDGSNTADGENRRQREQLRRAALLQQRRRRLLDAAAPIHLDLPSAVPEFVKGTHGARGVTVGAASPSYGITRPSSHALARRGGHVRERRLRGSKSHSRSPPPALAPVDRAAPLRCGCQKRLWTVGAFLVFRQAELRVRLSPQLTFSYHSEFGSPYAFESESLK</sequence>
<evidence type="ECO:0000256" key="1">
    <source>
        <dbReference type="SAM" id="MobiDB-lite"/>
    </source>
</evidence>